<feature type="region of interest" description="Disordered" evidence="17">
    <location>
        <begin position="131"/>
        <end position="175"/>
    </location>
</feature>
<evidence type="ECO:0000256" key="10">
    <source>
        <dbReference type="ARBA" id="ARBA00023163"/>
    </source>
</evidence>
<reference evidence="19 20" key="1">
    <citation type="journal article" date="2021" name="Cell">
        <title>Tracing the genetic footprints of vertebrate landing in non-teleost ray-finned fishes.</title>
        <authorList>
            <person name="Bi X."/>
            <person name="Wang K."/>
            <person name="Yang L."/>
            <person name="Pan H."/>
            <person name="Jiang H."/>
            <person name="Wei Q."/>
            <person name="Fang M."/>
            <person name="Yu H."/>
            <person name="Zhu C."/>
            <person name="Cai Y."/>
            <person name="He Y."/>
            <person name="Gan X."/>
            <person name="Zeng H."/>
            <person name="Yu D."/>
            <person name="Zhu Y."/>
            <person name="Jiang H."/>
            <person name="Qiu Q."/>
            <person name="Yang H."/>
            <person name="Zhang Y.E."/>
            <person name="Wang W."/>
            <person name="Zhu M."/>
            <person name="He S."/>
            <person name="Zhang G."/>
        </authorList>
    </citation>
    <scope>NUCLEOTIDE SEQUENCE [LARGE SCALE GENOMIC DNA]</scope>
    <source>
        <strain evidence="19">Bchr_013</strain>
    </source>
</reference>
<dbReference type="Gene3D" id="1.10.10.1540">
    <property type="entry name" value="Costar domain"/>
    <property type="match status" value="1"/>
</dbReference>
<evidence type="ECO:0000256" key="4">
    <source>
        <dbReference type="ARBA" id="ARBA00022490"/>
    </source>
</evidence>
<evidence type="ECO:0000256" key="8">
    <source>
        <dbReference type="ARBA" id="ARBA00023015"/>
    </source>
</evidence>
<accession>A0A8X7X422</accession>
<dbReference type="Proteomes" id="UP000886611">
    <property type="component" value="Unassembled WGS sequence"/>
</dbReference>
<evidence type="ECO:0000256" key="11">
    <source>
        <dbReference type="ARBA" id="ARBA00023203"/>
    </source>
</evidence>
<keyword evidence="12" id="KW-0206">Cytoskeleton</keyword>
<keyword evidence="8" id="KW-0805">Transcription regulation</keyword>
<dbReference type="GO" id="GO:0003779">
    <property type="term" value="F:actin binding"/>
    <property type="evidence" value="ECO:0007669"/>
    <property type="project" value="UniProtKB-KW"/>
</dbReference>
<feature type="compositionally biased region" description="Basic and acidic residues" evidence="17">
    <location>
        <begin position="133"/>
        <end position="143"/>
    </location>
</feature>
<dbReference type="GO" id="GO:0005856">
    <property type="term" value="C:cytoskeleton"/>
    <property type="evidence" value="ECO:0007669"/>
    <property type="project" value="UniProtKB-SubCell"/>
</dbReference>
<evidence type="ECO:0000256" key="5">
    <source>
        <dbReference type="ARBA" id="ARBA00022553"/>
    </source>
</evidence>
<feature type="domain" description="Costars" evidence="18">
    <location>
        <begin position="247"/>
        <end position="323"/>
    </location>
</feature>
<keyword evidence="7" id="KW-0811">Translocation</keyword>
<keyword evidence="5" id="KW-0597">Phosphoprotein</keyword>
<dbReference type="InterPro" id="IPR026111">
    <property type="entry name" value="Abra"/>
</dbReference>
<keyword evidence="3" id="KW-0813">Transport</keyword>
<evidence type="ECO:0000256" key="17">
    <source>
        <dbReference type="SAM" id="MobiDB-lite"/>
    </source>
</evidence>
<evidence type="ECO:0000256" key="12">
    <source>
        <dbReference type="ARBA" id="ARBA00023212"/>
    </source>
</evidence>
<evidence type="ECO:0000259" key="18">
    <source>
        <dbReference type="SMART" id="SM01283"/>
    </source>
</evidence>
<evidence type="ECO:0000256" key="6">
    <source>
        <dbReference type="ARBA" id="ARBA00022927"/>
    </source>
</evidence>
<keyword evidence="11" id="KW-0009">Actin-binding</keyword>
<evidence type="ECO:0000256" key="1">
    <source>
        <dbReference type="ARBA" id="ARBA00004204"/>
    </source>
</evidence>
<dbReference type="InterPro" id="IPR038095">
    <property type="entry name" value="Costars_sf"/>
</dbReference>
<evidence type="ECO:0000256" key="16">
    <source>
        <dbReference type="ARBA" id="ARBA00076363"/>
    </source>
</evidence>
<dbReference type="GO" id="GO:0045944">
    <property type="term" value="P:positive regulation of transcription by RNA polymerase II"/>
    <property type="evidence" value="ECO:0007669"/>
    <property type="project" value="TreeGrafter"/>
</dbReference>
<gene>
    <name evidence="19" type="primary">Abra_1</name>
    <name evidence="19" type="ORF">GTO96_0008177</name>
</gene>
<evidence type="ECO:0000256" key="14">
    <source>
        <dbReference type="ARBA" id="ARBA00063019"/>
    </source>
</evidence>
<sequence>MTMEQQPLSRAVRKLRCAGLVSGLSKTWQVWASEHSQKQLTSPKGWHPDIIEENGKADFKKEWRVDQSVERKSGRQVISAGKERVNALIANVGNKVSSKEDSKGERIGNISPTRRRCHSRQAASAVKAWCQHEQGKVKAKMDSRSSSLDTEDSGLGDDTSQSETDEENKLETKTDRRPKILVATINDLRRTWQKWSEEHIEQQKLNPFSDEFDYEHSMAVRLIKGDVGYGRPKEGSRTAERAKRAQKHIHKEMEEMCFIIRDVGVQCKDGYIRVTFGRLFDRYVTISDKVVGILLRCRKHGMVEFDGEMLWQGQDDNVVITLLA</sequence>
<evidence type="ECO:0000256" key="9">
    <source>
        <dbReference type="ARBA" id="ARBA00023159"/>
    </source>
</evidence>
<keyword evidence="9" id="KW-0010">Activator</keyword>
<feature type="non-terminal residue" evidence="19">
    <location>
        <position position="1"/>
    </location>
</feature>
<dbReference type="Pfam" id="PF14705">
    <property type="entry name" value="Costars"/>
    <property type="match status" value="1"/>
</dbReference>
<organism evidence="19 20">
    <name type="scientific">Polypterus senegalus</name>
    <name type="common">Senegal bichir</name>
    <dbReference type="NCBI Taxonomy" id="55291"/>
    <lineage>
        <taxon>Eukaryota</taxon>
        <taxon>Metazoa</taxon>
        <taxon>Chordata</taxon>
        <taxon>Craniata</taxon>
        <taxon>Vertebrata</taxon>
        <taxon>Euteleostomi</taxon>
        <taxon>Actinopterygii</taxon>
        <taxon>Polypteriformes</taxon>
        <taxon>Polypteridae</taxon>
        <taxon>Polypterus</taxon>
    </lineage>
</organism>
<keyword evidence="20" id="KW-1185">Reference proteome</keyword>
<evidence type="ECO:0000256" key="7">
    <source>
        <dbReference type="ARBA" id="ARBA00023010"/>
    </source>
</evidence>
<comment type="subcellular location">
    <subcellularLocation>
        <location evidence="2">Cytoplasm</location>
        <location evidence="2">Cytoskeleton</location>
    </subcellularLocation>
    <subcellularLocation>
        <location evidence="1">Cytoplasm</location>
        <location evidence="1">Myofibril</location>
        <location evidence="1">Sarcomere</location>
    </subcellularLocation>
</comment>
<feature type="compositionally biased region" description="Basic and acidic residues" evidence="17">
    <location>
        <begin position="97"/>
        <end position="106"/>
    </location>
</feature>
<dbReference type="PANTHER" id="PTHR22739">
    <property type="entry name" value="STRIATED MUSCLE ACTIVATOR OF RHO-DEPENDENT SIGNALING-RELATED"/>
    <property type="match status" value="1"/>
</dbReference>
<evidence type="ECO:0000256" key="13">
    <source>
        <dbReference type="ARBA" id="ARBA00059783"/>
    </source>
</evidence>
<evidence type="ECO:0000313" key="19">
    <source>
        <dbReference type="EMBL" id="KAG2461510.1"/>
    </source>
</evidence>
<evidence type="ECO:0000256" key="15">
    <source>
        <dbReference type="ARBA" id="ARBA00073502"/>
    </source>
</evidence>
<comment type="caution">
    <text evidence="19">The sequence shown here is derived from an EMBL/GenBank/DDBJ whole genome shotgun (WGS) entry which is preliminary data.</text>
</comment>
<proteinExistence type="predicted"/>
<dbReference type="GO" id="GO:0035025">
    <property type="term" value="P:positive regulation of Rho protein signal transduction"/>
    <property type="evidence" value="ECO:0007669"/>
    <property type="project" value="InterPro"/>
</dbReference>
<evidence type="ECO:0000313" key="20">
    <source>
        <dbReference type="Proteomes" id="UP000886611"/>
    </source>
</evidence>
<evidence type="ECO:0000256" key="2">
    <source>
        <dbReference type="ARBA" id="ARBA00004245"/>
    </source>
</evidence>
<evidence type="ECO:0000256" key="3">
    <source>
        <dbReference type="ARBA" id="ARBA00022448"/>
    </source>
</evidence>
<keyword evidence="10" id="KW-0804">Transcription</keyword>
<dbReference type="OrthoDB" id="9871914at2759"/>
<dbReference type="GO" id="GO:0030017">
    <property type="term" value="C:sarcomere"/>
    <property type="evidence" value="ECO:0007669"/>
    <property type="project" value="UniProtKB-SubCell"/>
</dbReference>
<keyword evidence="4" id="KW-0963">Cytoplasm</keyword>
<comment type="subunit">
    <text evidence="14">Binds F-actin and ABLIM1, ABLIM2 and ABLIM3. Interaction with ABLIM2 and ABLIM3 enhances activity.</text>
</comment>
<keyword evidence="6" id="KW-0653">Protein transport</keyword>
<dbReference type="EMBL" id="JAATIS010004524">
    <property type="protein sequence ID" value="KAG2461510.1"/>
    <property type="molecule type" value="Genomic_DNA"/>
</dbReference>
<dbReference type="SMART" id="SM01283">
    <property type="entry name" value="Costars"/>
    <property type="match status" value="1"/>
</dbReference>
<feature type="region of interest" description="Disordered" evidence="17">
    <location>
        <begin position="96"/>
        <end position="118"/>
    </location>
</feature>
<protein>
    <recommendedName>
        <fullName evidence="15">Actin-binding Rho-activating protein</fullName>
    </recommendedName>
    <alternativeName>
        <fullName evidence="16">Striated muscle activator of Rho-dependent signaling</fullName>
    </alternativeName>
</protein>
<feature type="non-terminal residue" evidence="19">
    <location>
        <position position="324"/>
    </location>
</feature>
<dbReference type="GO" id="GO:0015031">
    <property type="term" value="P:protein transport"/>
    <property type="evidence" value="ECO:0007669"/>
    <property type="project" value="UniProtKB-KW"/>
</dbReference>
<name>A0A8X7X422_POLSE</name>
<dbReference type="FunFam" id="1.10.10.1540:FF:000001">
    <property type="entry name" value="Actin-binding Rho-activating protein a"/>
    <property type="match status" value="1"/>
</dbReference>
<comment type="function">
    <text evidence="13">Acts as an activator of serum response factor (SRF)-dependent transcription possibly by inducing nuclear translocation of MKL1 or MKL2 and through a mechanism requiring Rho-actin signaling.</text>
</comment>
<dbReference type="AlphaFoldDB" id="A0A8X7X422"/>
<dbReference type="InterPro" id="IPR027817">
    <property type="entry name" value="Costars_dom"/>
</dbReference>
<dbReference type="PANTHER" id="PTHR22739:SF21">
    <property type="entry name" value="ACTIN-BINDING RHO-ACTIVATING PROTEIN"/>
    <property type="match status" value="1"/>
</dbReference>